<organism evidence="12 13">
    <name type="scientific">Thraustotheca clavata</name>
    <dbReference type="NCBI Taxonomy" id="74557"/>
    <lineage>
        <taxon>Eukaryota</taxon>
        <taxon>Sar</taxon>
        <taxon>Stramenopiles</taxon>
        <taxon>Oomycota</taxon>
        <taxon>Saprolegniomycetes</taxon>
        <taxon>Saprolegniales</taxon>
        <taxon>Achlyaceae</taxon>
        <taxon>Thraustotheca</taxon>
    </lineage>
</organism>
<dbReference type="GO" id="GO:0004553">
    <property type="term" value="F:hydrolase activity, hydrolyzing O-glycosyl compounds"/>
    <property type="evidence" value="ECO:0007669"/>
    <property type="project" value="InterPro"/>
</dbReference>
<comment type="caution">
    <text evidence="12">The sequence shown here is derived from an EMBL/GenBank/DDBJ whole genome shotgun (WGS) entry which is preliminary data.</text>
</comment>
<evidence type="ECO:0000256" key="2">
    <source>
        <dbReference type="ARBA" id="ARBA00010962"/>
    </source>
</evidence>
<sequence>MLVALLALSSSALGSWIDPDTPNEARVLRVPKGSGYNFYEAPTTNEYQLIFSDEFNDNERAFEAGFDSRWTALENLDTTNMGQHYFSPKAVQTDKGNLIITTSKPKEKYHEAQYVSGSVQTWNKFCFTGGYVEMKAILPGKWGIPGTWPAFWIMGNLGRATFLGSQEGMWPWTLDYCIPMYDMIDIPQKINACNNLTDPNDPTSYPEKFGLHPRQGRGATEIDVFEIQIKKKDDPAFMSTSLQLSPGLPDVRRPDSGNLPGPNQWYSNLTFGPYTKINSDYYGERGRDSISALTQLQTDAFLKYHIYRLEWMPGYDGYIRWWLDNSFLFEIAGSALNKWVDGVPPRMIPVEPSYLIISTAVSEKFSPPCEGQLCDSLWPSNFTVDYVRVYQGPRNEYTSIGCNPPAYPTKDWIFAHPVEFGLPWYTPIPAENYLLNVGAALLMILSLYIGVQGLDTMWLTAPLGTGALCTCTFYTLFNVGFDRMGFIPLGSAVMCGIIFGGMSSLVPISALCGGATLVVAVTGLSSLQLSSAMLLQLASGFLFSLSLTIPLLVQRTDVFVILSTSILGACGFVIGLSRFIGDGDFAWGLWYAFGTLLSSSPSQPLCTVYCWELYATWGLFAASMALLQLFVWIRHPDVKSQDKLYIPFASTDARAWKPEKDTSSTNLFALHALPQKMQPFVVMAKVANQVAQTFGFQPANAQNQMEHLLVLLTNLARQQQNPYVALHNCIFENYHQWCHKLNITPVAAPVVNGGGHTDDLARDLCLYFFIWGEASNCRHAPEFLLFLFHQMKVDLETSTRMTYRDPGYFLDAVITPVYSLLRMEMLGNNHDHKDRRNYDDFNEFFWSADCLQYDYKSPEYDSECTRLPIATVWSSAAKTYYEKRLWLTSFRAFKRIFEFHIVSFHLLVVIAFTQHSPMKLGPVVHICSSVLLSPLLLGVFWSSLDTIVGYHPKMPLALLLRLVTRLLIRLCTTTLCTLLYWYAWNTPLYWNLYYTVTLIMHIPTIVHGILQMTPSLTTWIRQTTYAPIQIIRDTLSPLNRLYVGDNLLDTAVDSLGYWAFWASLLLWKMLFSYKFEIVPLVTPTLLLYADHVENEVSIILTGLLVLVQWIPFFMIFCIDMTIWNSIWVAFCGTFVGFSLKIGEVRNFDRTRNAFFRAADAFNSKLLSKESKTGSEIAAAGPSVSYGTLNKEILESTTNDDTLLPGKRSKSSSSTTPLLSFTRRVPSKSEKLNDRRRKWAAFSTTWDMIIDSLRADDFINNNEMNRLKF</sequence>
<dbReference type="InterPro" id="IPR026899">
    <property type="entry name" value="FKS1-like_dom1"/>
</dbReference>
<evidence type="ECO:0000256" key="3">
    <source>
        <dbReference type="ARBA" id="ARBA00022692"/>
    </source>
</evidence>
<feature type="transmembrane region" description="Helical" evidence="10">
    <location>
        <begin position="458"/>
        <end position="477"/>
    </location>
</feature>
<evidence type="ECO:0000256" key="9">
    <source>
        <dbReference type="SAM" id="MobiDB-lite"/>
    </source>
</evidence>
<keyword evidence="4" id="KW-0735">Signal-anchor</keyword>
<dbReference type="Gene3D" id="2.60.120.200">
    <property type="match status" value="1"/>
</dbReference>
<dbReference type="EMBL" id="JNBS01003075">
    <property type="protein sequence ID" value="OQR88660.1"/>
    <property type="molecule type" value="Genomic_DNA"/>
</dbReference>
<evidence type="ECO:0000313" key="12">
    <source>
        <dbReference type="EMBL" id="OQR88660.1"/>
    </source>
</evidence>
<feature type="transmembrane region" description="Helical" evidence="10">
    <location>
        <begin position="1122"/>
        <end position="1141"/>
    </location>
</feature>
<dbReference type="AlphaFoldDB" id="A0A1V9YST0"/>
<accession>A0A1V9YST0</accession>
<feature type="compositionally biased region" description="Low complexity" evidence="9">
    <location>
        <begin position="1202"/>
        <end position="1218"/>
    </location>
</feature>
<feature type="transmembrane region" description="Helical" evidence="10">
    <location>
        <begin position="1096"/>
        <end position="1116"/>
    </location>
</feature>
<keyword evidence="13" id="KW-1185">Reference proteome</keyword>
<keyword evidence="5 10" id="KW-1133">Transmembrane helix</keyword>
<keyword evidence="3 10" id="KW-0812">Transmembrane</keyword>
<gene>
    <name evidence="12" type="ORF">THRCLA_10175</name>
</gene>
<dbReference type="OrthoDB" id="1880850at2759"/>
<dbReference type="SUPFAM" id="SSF49899">
    <property type="entry name" value="Concanavalin A-like lectins/glucanases"/>
    <property type="match status" value="1"/>
</dbReference>
<dbReference type="InterPro" id="IPR000757">
    <property type="entry name" value="Beta-glucanase-like"/>
</dbReference>
<feature type="non-terminal residue" evidence="12">
    <location>
        <position position="1268"/>
    </location>
</feature>
<dbReference type="Pfam" id="PF03935">
    <property type="entry name" value="SKN1_KRE6_Sbg1"/>
    <property type="match status" value="1"/>
</dbReference>
<dbReference type="STRING" id="74557.A0A1V9YST0"/>
<dbReference type="PROSITE" id="PS51762">
    <property type="entry name" value="GH16_2"/>
    <property type="match status" value="1"/>
</dbReference>
<evidence type="ECO:0000313" key="13">
    <source>
        <dbReference type="Proteomes" id="UP000243217"/>
    </source>
</evidence>
<reference evidence="12 13" key="1">
    <citation type="journal article" date="2014" name="Genome Biol. Evol.">
        <title>The secreted proteins of Achlya hypogyna and Thraustotheca clavata identify the ancestral oomycete secretome and reveal gene acquisitions by horizontal gene transfer.</title>
        <authorList>
            <person name="Misner I."/>
            <person name="Blouin N."/>
            <person name="Leonard G."/>
            <person name="Richards T.A."/>
            <person name="Lane C.E."/>
        </authorList>
    </citation>
    <scope>NUCLEOTIDE SEQUENCE [LARGE SCALE GENOMIC DNA]</scope>
    <source>
        <strain evidence="12 13">ATCC 34112</strain>
    </source>
</reference>
<feature type="transmembrane region" description="Helical" evidence="10">
    <location>
        <begin position="483"/>
        <end position="501"/>
    </location>
</feature>
<comment type="subcellular location">
    <subcellularLocation>
        <location evidence="1">Membrane</location>
        <topology evidence="1">Single-pass type II membrane protein</topology>
    </subcellularLocation>
</comment>
<evidence type="ECO:0000256" key="10">
    <source>
        <dbReference type="SAM" id="Phobius"/>
    </source>
</evidence>
<feature type="transmembrane region" description="Helical" evidence="10">
    <location>
        <begin position="533"/>
        <end position="553"/>
    </location>
</feature>
<feature type="region of interest" description="Disordered" evidence="9">
    <location>
        <begin position="1198"/>
        <end position="1218"/>
    </location>
</feature>
<evidence type="ECO:0000256" key="1">
    <source>
        <dbReference type="ARBA" id="ARBA00004606"/>
    </source>
</evidence>
<keyword evidence="7" id="KW-0325">Glycoprotein</keyword>
<feature type="transmembrane region" description="Helical" evidence="10">
    <location>
        <begin position="614"/>
        <end position="633"/>
    </location>
</feature>
<evidence type="ECO:0000256" key="7">
    <source>
        <dbReference type="ARBA" id="ARBA00023180"/>
    </source>
</evidence>
<feature type="transmembrane region" description="Helical" evidence="10">
    <location>
        <begin position="962"/>
        <end position="983"/>
    </location>
</feature>
<dbReference type="SMART" id="SM01205">
    <property type="entry name" value="FKS1_dom1"/>
    <property type="match status" value="1"/>
</dbReference>
<evidence type="ECO:0000259" key="11">
    <source>
        <dbReference type="PROSITE" id="PS51762"/>
    </source>
</evidence>
<dbReference type="PANTHER" id="PTHR12741:SF48">
    <property type="entry name" value="1,3-BETA-GLUCAN SYNTHASE COMPONENT FKS1-RELATED"/>
    <property type="match status" value="1"/>
</dbReference>
<evidence type="ECO:0000256" key="4">
    <source>
        <dbReference type="ARBA" id="ARBA00022968"/>
    </source>
</evidence>
<dbReference type="InterPro" id="IPR013320">
    <property type="entry name" value="ConA-like_dom_sf"/>
</dbReference>
<dbReference type="InterPro" id="IPR005629">
    <property type="entry name" value="Skn1/Kre6/Sbg1"/>
</dbReference>
<dbReference type="GO" id="GO:0046527">
    <property type="term" value="F:glucosyltransferase activity"/>
    <property type="evidence" value="ECO:0007669"/>
    <property type="project" value="TreeGrafter"/>
</dbReference>
<name>A0A1V9YST0_9STRA</name>
<feature type="transmembrane region" description="Helical" evidence="10">
    <location>
        <begin position="560"/>
        <end position="580"/>
    </location>
</feature>
<keyword evidence="8" id="KW-0961">Cell wall biogenesis/degradation</keyword>
<protein>
    <submittedName>
        <fullName evidence="12">Callose synthase</fullName>
    </submittedName>
</protein>
<dbReference type="GO" id="GO:0005886">
    <property type="term" value="C:plasma membrane"/>
    <property type="evidence" value="ECO:0007669"/>
    <property type="project" value="TreeGrafter"/>
</dbReference>
<dbReference type="PANTHER" id="PTHR12741">
    <property type="entry name" value="LYST-INTERACTING PROTEIN LIP5 DOPAMINE RESPONSIVE PROTEIN DRG-1"/>
    <property type="match status" value="1"/>
</dbReference>
<comment type="similarity">
    <text evidence="2">Belongs to the SKN1/KRE6 family.</text>
</comment>
<evidence type="ECO:0000256" key="5">
    <source>
        <dbReference type="ARBA" id="ARBA00022989"/>
    </source>
</evidence>
<dbReference type="Proteomes" id="UP000243217">
    <property type="component" value="Unassembled WGS sequence"/>
</dbReference>
<feature type="domain" description="GH16" evidence="11">
    <location>
        <begin position="36"/>
        <end position="395"/>
    </location>
</feature>
<evidence type="ECO:0000256" key="8">
    <source>
        <dbReference type="ARBA" id="ARBA00023316"/>
    </source>
</evidence>
<proteinExistence type="inferred from homology"/>
<keyword evidence="6 10" id="KW-0472">Membrane</keyword>
<evidence type="ECO:0000256" key="6">
    <source>
        <dbReference type="ARBA" id="ARBA00023136"/>
    </source>
</evidence>
<feature type="transmembrane region" description="Helical" evidence="10">
    <location>
        <begin position="920"/>
        <end position="941"/>
    </location>
</feature>
<feature type="transmembrane region" description="Helical" evidence="10">
    <location>
        <begin position="896"/>
        <end position="914"/>
    </location>
</feature>
<dbReference type="GO" id="GO:0005975">
    <property type="term" value="P:carbohydrate metabolic process"/>
    <property type="evidence" value="ECO:0007669"/>
    <property type="project" value="InterPro"/>
</dbReference>
<dbReference type="Pfam" id="PF14288">
    <property type="entry name" value="FKS1_dom1"/>
    <property type="match status" value="1"/>
</dbReference>